<dbReference type="PANTHER" id="PTHR45737:SF6">
    <property type="entry name" value="VON WILLEBRAND FACTOR A DOMAIN-CONTAINING PROTEIN 5A"/>
    <property type="match status" value="1"/>
</dbReference>
<dbReference type="InterPro" id="IPR036465">
    <property type="entry name" value="vWFA_dom_sf"/>
</dbReference>
<evidence type="ECO:0000259" key="3">
    <source>
        <dbReference type="PROSITE" id="PS51468"/>
    </source>
</evidence>
<feature type="compositionally biased region" description="Polar residues" evidence="1">
    <location>
        <begin position="626"/>
        <end position="640"/>
    </location>
</feature>
<feature type="compositionally biased region" description="Pro residues" evidence="1">
    <location>
        <begin position="739"/>
        <end position="750"/>
    </location>
</feature>
<reference evidence="5" key="1">
    <citation type="journal article" date="2014" name="Proc. Natl. Acad. Sci. U.S.A.">
        <title>Extensive sampling of basidiomycete genomes demonstrates inadequacy of the white-rot/brown-rot paradigm for wood decay fungi.</title>
        <authorList>
            <person name="Riley R."/>
            <person name="Salamov A.A."/>
            <person name="Brown D.W."/>
            <person name="Nagy L.G."/>
            <person name="Floudas D."/>
            <person name="Held B.W."/>
            <person name="Levasseur A."/>
            <person name="Lombard V."/>
            <person name="Morin E."/>
            <person name="Otillar R."/>
            <person name="Lindquist E.A."/>
            <person name="Sun H."/>
            <person name="LaButti K.M."/>
            <person name="Schmutz J."/>
            <person name="Jabbour D."/>
            <person name="Luo H."/>
            <person name="Baker S.E."/>
            <person name="Pisabarro A.G."/>
            <person name="Walton J.D."/>
            <person name="Blanchette R.A."/>
            <person name="Henrissat B."/>
            <person name="Martin F."/>
            <person name="Cullen D."/>
            <person name="Hibbett D.S."/>
            <person name="Grigoriev I.V."/>
        </authorList>
    </citation>
    <scope>NUCLEOTIDE SEQUENCE [LARGE SCALE GENOMIC DNA]</scope>
    <source>
        <strain evidence="5">MUCL 33604</strain>
    </source>
</reference>
<dbReference type="AlphaFoldDB" id="A0A067PFY6"/>
<dbReference type="InterPro" id="IPR013694">
    <property type="entry name" value="VIT"/>
</dbReference>
<dbReference type="PROSITE" id="PS50234">
    <property type="entry name" value="VWFA"/>
    <property type="match status" value="1"/>
</dbReference>
<dbReference type="InterPro" id="IPR002035">
    <property type="entry name" value="VWF_A"/>
</dbReference>
<dbReference type="HOGENOM" id="CLU_003826_0_0_1"/>
<evidence type="ECO:0000313" key="5">
    <source>
        <dbReference type="Proteomes" id="UP000027265"/>
    </source>
</evidence>
<feature type="compositionally biased region" description="Polar residues" evidence="1">
    <location>
        <begin position="597"/>
        <end position="606"/>
    </location>
</feature>
<dbReference type="OrthoDB" id="1729737at2759"/>
<dbReference type="Gene3D" id="3.40.50.410">
    <property type="entry name" value="von Willebrand factor, type A domain"/>
    <property type="match status" value="1"/>
</dbReference>
<organism evidence="4 5">
    <name type="scientific">Jaapia argillacea MUCL 33604</name>
    <dbReference type="NCBI Taxonomy" id="933084"/>
    <lineage>
        <taxon>Eukaryota</taxon>
        <taxon>Fungi</taxon>
        <taxon>Dikarya</taxon>
        <taxon>Basidiomycota</taxon>
        <taxon>Agaricomycotina</taxon>
        <taxon>Agaricomycetes</taxon>
        <taxon>Agaricomycetidae</taxon>
        <taxon>Jaapiales</taxon>
        <taxon>Jaapiaceae</taxon>
        <taxon>Jaapia</taxon>
    </lineage>
</organism>
<feature type="region of interest" description="Disordered" evidence="1">
    <location>
        <begin position="589"/>
        <end position="750"/>
    </location>
</feature>
<evidence type="ECO:0000256" key="1">
    <source>
        <dbReference type="SAM" id="MobiDB-lite"/>
    </source>
</evidence>
<evidence type="ECO:0008006" key="6">
    <source>
        <dbReference type="Google" id="ProtNLM"/>
    </source>
</evidence>
<proteinExistence type="predicted"/>
<feature type="domain" description="VWFA" evidence="2">
    <location>
        <begin position="270"/>
        <end position="452"/>
    </location>
</feature>
<dbReference type="Proteomes" id="UP000027265">
    <property type="component" value="Unassembled WGS sequence"/>
</dbReference>
<dbReference type="PROSITE" id="PS51468">
    <property type="entry name" value="VIT"/>
    <property type="match status" value="1"/>
</dbReference>
<dbReference type="Pfam" id="PF08487">
    <property type="entry name" value="VIT"/>
    <property type="match status" value="1"/>
</dbReference>
<protein>
    <recommendedName>
        <fullName evidence="6">VIT domain-containing protein</fullName>
    </recommendedName>
</protein>
<gene>
    <name evidence="4" type="ORF">JAAARDRAFT_698313</name>
</gene>
<dbReference type="InParanoid" id="A0A067PFY6"/>
<dbReference type="PANTHER" id="PTHR45737">
    <property type="entry name" value="VON WILLEBRAND FACTOR A DOMAIN-CONTAINING PROTEIN 5A"/>
    <property type="match status" value="1"/>
</dbReference>
<name>A0A067PFY6_9AGAM</name>
<dbReference type="SMART" id="SM00609">
    <property type="entry name" value="VIT"/>
    <property type="match status" value="1"/>
</dbReference>
<feature type="domain" description="VIT" evidence="3">
    <location>
        <begin position="5"/>
        <end position="135"/>
    </location>
</feature>
<evidence type="ECO:0000313" key="4">
    <source>
        <dbReference type="EMBL" id="KDQ53704.1"/>
    </source>
</evidence>
<dbReference type="SUPFAM" id="SSF53300">
    <property type="entry name" value="vWA-like"/>
    <property type="match status" value="1"/>
</dbReference>
<evidence type="ECO:0000259" key="2">
    <source>
        <dbReference type="PROSITE" id="PS50234"/>
    </source>
</evidence>
<dbReference type="EMBL" id="KL197732">
    <property type="protein sequence ID" value="KDQ53704.1"/>
    <property type="molecule type" value="Genomic_DNA"/>
</dbReference>
<dbReference type="STRING" id="933084.A0A067PFY6"/>
<dbReference type="SMART" id="SM00327">
    <property type="entry name" value="VWA"/>
    <property type="match status" value="1"/>
</dbReference>
<feature type="compositionally biased region" description="Polar residues" evidence="1">
    <location>
        <begin position="653"/>
        <end position="667"/>
    </location>
</feature>
<dbReference type="Pfam" id="PF13768">
    <property type="entry name" value="VWA_3"/>
    <property type="match status" value="1"/>
</dbReference>
<sequence>MRSFCGIVHQAYNQDLIYLPLEKVEVEVKIVDTSAHVNLIQIYNNPSTEATSRAKYVFPVPARAAVCAFDMRTADGRLVIGECKAREEAAKIYETAISQGKDGALVEWATDDAFTISIGSIPAKKSVTTRLSYVIDLREDENPDQVRFYLPMAVGQRYGTPPPTMLDAHSAPSSTRVSIDIVIQASGQIHDVHSPTHGISLVADTLSNQYFAKTAKFRSPTFLNYDFVLVVRADGLDTSRCFAELDPRGTVAMHLTLVPKFDLPKVVSQEYIFVVDRSGSMSGRPIETAKSTLTMLLRMLPSQGTSFNIFSFGSTTTSFWRRSISYGPVTLNQATNHVAGMGADYGGTEILTALHTTLTSRNMGIPTAVFVLTDGEAYDIDPTIKLVQQTVAMSSSNAPLRVFTLGIGTQVSTAMCEGIARAGNGACLMATSTESIVGKCSKLLRAGRVSSVTNASVDWGVPVGMAPIRQSPASIGNIYPGIRFDVFAILGSSDLPREVVLRGKIDGPGNRTFELTVPVTHVSPYGSGDGKLVHSLAARRLITDLEEDKAPLHNVVRGSNREQMARAEIVRLGERYQLASRYTSFIAVEPHPDGSADRNSPSSFSESLGRDQEEGQDGFGGADSPEPSNWSLPLGSSNQIRGGGIGGTEDEMFTSSPPRSPSDTGTTGDERGSEWEESDIGILGGSDERGPPSSTSMGRFESDSEDEVSDIPARVSQSNLSDIGSPMLSPAVSEYSLPSGPPPERVPPQSQPLKTGVVDLVKLQSFDGSFQLDGPLRRIIGSCSYSQPPSELVGVGINKEKIWATALAIAFLKKNLVDEPELLEGLMDKAMEFVDGLVGSGFGGRMDFGVALGRAEGLLA</sequence>
<accession>A0A067PFY6</accession>
<keyword evidence="5" id="KW-1185">Reference proteome</keyword>